<dbReference type="PANTHER" id="PTHR44103:SF1">
    <property type="entry name" value="PROPROTEIN CONVERTASE P"/>
    <property type="match status" value="1"/>
</dbReference>
<dbReference type="AlphaFoldDB" id="A0A3P1CNN6"/>
<keyword evidence="3" id="KW-1185">Reference proteome</keyword>
<dbReference type="InterPro" id="IPR028994">
    <property type="entry name" value="Integrin_alpha_N"/>
</dbReference>
<name>A0A3P1CNN6_9BACT</name>
<reference evidence="2 3" key="1">
    <citation type="submission" date="2018-11" db="EMBL/GenBank/DDBJ databases">
        <authorList>
            <person name="Zhou Z."/>
            <person name="Wang G."/>
        </authorList>
    </citation>
    <scope>NUCLEOTIDE SEQUENCE [LARGE SCALE GENOMIC DNA]</scope>
    <source>
        <strain evidence="2 3">KCTC42998</strain>
    </source>
</reference>
<dbReference type="OrthoDB" id="9816120at2"/>
<dbReference type="PANTHER" id="PTHR44103">
    <property type="entry name" value="PROPROTEIN CONVERTASE P"/>
    <property type="match status" value="1"/>
</dbReference>
<dbReference type="InterPro" id="IPR013517">
    <property type="entry name" value="FG-GAP"/>
</dbReference>
<comment type="caution">
    <text evidence="2">The sequence shown here is derived from an EMBL/GenBank/DDBJ whole genome shotgun (WGS) entry which is preliminary data.</text>
</comment>
<dbReference type="Proteomes" id="UP000274271">
    <property type="component" value="Unassembled WGS sequence"/>
</dbReference>
<evidence type="ECO:0000313" key="2">
    <source>
        <dbReference type="EMBL" id="RRB14869.1"/>
    </source>
</evidence>
<evidence type="ECO:0000313" key="3">
    <source>
        <dbReference type="Proteomes" id="UP000274271"/>
    </source>
</evidence>
<dbReference type="Pfam" id="PF13517">
    <property type="entry name" value="FG-GAP_3"/>
    <property type="match status" value="2"/>
</dbReference>
<sequence>MSAFVKGLYVLGLTSLISTAWISDRPAKEKQPRFSRYYVASESYESVGIIDVNKDGRPDLVSGDFWYENSADPKALFRKRYLIGNQKRYNQYYDDFSTIPLDVNGDGNLDVVTGGYWGGSLRWLENPGKPGIWPIHLIAGVGAVECTRAWDVDGDGVIEIVPNNPGKPLKYYKLEKGGTFRQVNVGSLQDHGLGFGDLNGDGKGDFVVSKGWLENKGNETWEMRPEFDLGTTSVPILVVDLTGDGQNDLIVGQGHSYGLHWYEQRLQDGKRTWLKHSIDETASQYHTMEWADLTGDGNPELITGKRFRAHNDTDPGCYDDVGLYYFTWDGKAFTKHAIAYGPAGVGKGTGISFALGDLRGTGRQDIVVAGKDGLTVFFNEKK</sequence>
<protein>
    <submittedName>
        <fullName evidence="2">VCBS repeat-containing protein</fullName>
    </submittedName>
</protein>
<evidence type="ECO:0000256" key="1">
    <source>
        <dbReference type="ARBA" id="ARBA00022729"/>
    </source>
</evidence>
<dbReference type="EMBL" id="RQJP01000002">
    <property type="protein sequence ID" value="RRB14869.1"/>
    <property type="molecule type" value="Genomic_DNA"/>
</dbReference>
<gene>
    <name evidence="2" type="ORF">EHT87_09890</name>
</gene>
<dbReference type="SUPFAM" id="SSF69318">
    <property type="entry name" value="Integrin alpha N-terminal domain"/>
    <property type="match status" value="1"/>
</dbReference>
<accession>A0A3P1CNN6</accession>
<organism evidence="2 3">
    <name type="scientific">Larkinella knui</name>
    <dbReference type="NCBI Taxonomy" id="2025310"/>
    <lineage>
        <taxon>Bacteria</taxon>
        <taxon>Pseudomonadati</taxon>
        <taxon>Bacteroidota</taxon>
        <taxon>Cytophagia</taxon>
        <taxon>Cytophagales</taxon>
        <taxon>Spirosomataceae</taxon>
        <taxon>Larkinella</taxon>
    </lineage>
</organism>
<dbReference type="RefSeq" id="WP_124906470.1">
    <property type="nucleotide sequence ID" value="NZ_RQJP01000002.1"/>
</dbReference>
<proteinExistence type="predicted"/>
<keyword evidence="1" id="KW-0732">Signal</keyword>
<dbReference type="Gene3D" id="2.130.10.130">
    <property type="entry name" value="Integrin alpha, N-terminal"/>
    <property type="match status" value="2"/>
</dbReference>